<dbReference type="AlphaFoldDB" id="A0A7S4B4H6"/>
<evidence type="ECO:0000256" key="2">
    <source>
        <dbReference type="ARBA" id="ARBA00023043"/>
    </source>
</evidence>
<feature type="region of interest" description="Disordered" evidence="3">
    <location>
        <begin position="173"/>
        <end position="205"/>
    </location>
</feature>
<dbReference type="SUPFAM" id="SSF48403">
    <property type="entry name" value="Ankyrin repeat"/>
    <property type="match status" value="1"/>
</dbReference>
<dbReference type="PANTHER" id="PTHR24173">
    <property type="entry name" value="ANKYRIN REPEAT CONTAINING"/>
    <property type="match status" value="1"/>
</dbReference>
<organism evidence="4">
    <name type="scientific">Chrysotila carterae</name>
    <name type="common">Marine alga</name>
    <name type="synonym">Syracosphaera carterae</name>
    <dbReference type="NCBI Taxonomy" id="13221"/>
    <lineage>
        <taxon>Eukaryota</taxon>
        <taxon>Haptista</taxon>
        <taxon>Haptophyta</taxon>
        <taxon>Prymnesiophyceae</taxon>
        <taxon>Isochrysidales</taxon>
        <taxon>Isochrysidaceae</taxon>
        <taxon>Chrysotila</taxon>
    </lineage>
</organism>
<keyword evidence="2" id="KW-0040">ANK repeat</keyword>
<dbReference type="PANTHER" id="PTHR24173:SF74">
    <property type="entry name" value="ANKYRIN REPEAT DOMAIN-CONTAINING PROTEIN 16"/>
    <property type="match status" value="1"/>
</dbReference>
<evidence type="ECO:0000313" key="4">
    <source>
        <dbReference type="EMBL" id="CAE0753818.1"/>
    </source>
</evidence>
<name>A0A7S4B4H6_CHRCT</name>
<dbReference type="Gene3D" id="1.25.40.20">
    <property type="entry name" value="Ankyrin repeat-containing domain"/>
    <property type="match status" value="1"/>
</dbReference>
<protein>
    <submittedName>
        <fullName evidence="4">Uncharacterized protein</fullName>
    </submittedName>
</protein>
<evidence type="ECO:0000256" key="1">
    <source>
        <dbReference type="ARBA" id="ARBA00022737"/>
    </source>
</evidence>
<evidence type="ECO:0000256" key="3">
    <source>
        <dbReference type="SAM" id="MobiDB-lite"/>
    </source>
</evidence>
<dbReference type="InterPro" id="IPR036770">
    <property type="entry name" value="Ankyrin_rpt-contain_sf"/>
</dbReference>
<dbReference type="InterPro" id="IPR002110">
    <property type="entry name" value="Ankyrin_rpt"/>
</dbReference>
<keyword evidence="1" id="KW-0677">Repeat</keyword>
<proteinExistence type="predicted"/>
<sequence>MGLKDETGETGIGGGVIWHKGPALTYVSPHEASVSAAHAACREGDADKLKSVLAADPSLLDAVQIDGTTPLMIAARAPTGGQFTEGRLECAKILIANGCKVNAVDMHGDSALTLASMCEELGSSTSTGICKLLLDAGADLAIQENNFKMTALHWAAQGGKTAVIKELLQSKKAPSVKSMKDREGMTPKQRAADAKKNADQAAAML</sequence>
<reference evidence="4" key="1">
    <citation type="submission" date="2021-01" db="EMBL/GenBank/DDBJ databases">
        <authorList>
            <person name="Corre E."/>
            <person name="Pelletier E."/>
            <person name="Niang G."/>
            <person name="Scheremetjew M."/>
            <person name="Finn R."/>
            <person name="Kale V."/>
            <person name="Holt S."/>
            <person name="Cochrane G."/>
            <person name="Meng A."/>
            <person name="Brown T."/>
            <person name="Cohen L."/>
        </authorList>
    </citation>
    <scope>NUCLEOTIDE SEQUENCE</scope>
    <source>
        <strain evidence="4">CCMP645</strain>
    </source>
</reference>
<dbReference type="EMBL" id="HBIZ01010801">
    <property type="protein sequence ID" value="CAE0753818.1"/>
    <property type="molecule type" value="Transcribed_RNA"/>
</dbReference>
<dbReference type="Pfam" id="PF00023">
    <property type="entry name" value="Ank"/>
    <property type="match status" value="1"/>
</dbReference>
<feature type="compositionally biased region" description="Basic and acidic residues" evidence="3">
    <location>
        <begin position="178"/>
        <end position="198"/>
    </location>
</feature>
<dbReference type="Pfam" id="PF12796">
    <property type="entry name" value="Ank_2"/>
    <property type="match status" value="1"/>
</dbReference>
<dbReference type="SMART" id="SM00248">
    <property type="entry name" value="ANK"/>
    <property type="match status" value="4"/>
</dbReference>
<accession>A0A7S4B4H6</accession>
<gene>
    <name evidence="4" type="ORF">PCAR00345_LOCUS6405</name>
</gene>